<gene>
    <name evidence="1" type="ORF">BHS09_24155</name>
</gene>
<evidence type="ECO:0000313" key="1">
    <source>
        <dbReference type="EMBL" id="QDE69823.1"/>
    </source>
</evidence>
<accession>A0AAE6G2J0</accession>
<reference evidence="1 2" key="1">
    <citation type="journal article" date="2019" name="Science">
        <title>Social genes are selection hotspots in kin groups of a soil microbe.</title>
        <authorList>
            <person name="Wielgoss S."/>
            <person name="Wolfensberger R."/>
            <person name="Sun L."/>
            <person name="Fiegna F."/>
            <person name="Velicer G.J."/>
        </authorList>
    </citation>
    <scope>NUCLEOTIDE SEQUENCE [LARGE SCALE GENOMIC DNA]</scope>
    <source>
        <strain evidence="1 2">MC3.5.9c15</strain>
    </source>
</reference>
<dbReference type="Proteomes" id="UP000320179">
    <property type="component" value="Chromosome"/>
</dbReference>
<proteinExistence type="predicted"/>
<evidence type="ECO:0000313" key="2">
    <source>
        <dbReference type="Proteomes" id="UP000320179"/>
    </source>
</evidence>
<name>A0AAE6G2J0_MYXXA</name>
<protein>
    <submittedName>
        <fullName evidence="1">Uncharacterized protein</fullName>
    </submittedName>
</protein>
<sequence length="60" mass="6525">MQRMAKPTDALEQLPPTLCPYLDADLDDTVAFDVVDFAELRLLSALKGEAASPHLLVAAR</sequence>
<dbReference type="AlphaFoldDB" id="A0AAE6G2J0"/>
<organism evidence="1 2">
    <name type="scientific">Myxococcus xanthus</name>
    <dbReference type="NCBI Taxonomy" id="34"/>
    <lineage>
        <taxon>Bacteria</taxon>
        <taxon>Pseudomonadati</taxon>
        <taxon>Myxococcota</taxon>
        <taxon>Myxococcia</taxon>
        <taxon>Myxococcales</taxon>
        <taxon>Cystobacterineae</taxon>
        <taxon>Myxococcaceae</taxon>
        <taxon>Myxococcus</taxon>
    </lineage>
</organism>
<dbReference type="EMBL" id="CP017174">
    <property type="protein sequence ID" value="QDE69823.1"/>
    <property type="molecule type" value="Genomic_DNA"/>
</dbReference>